<sequence length="488" mass="56898">MKIKYWLMISYLIVMVLPVMTLYFLYISIHSYHEKQDITEFMEFSNRLKEMEPILEKPSLYSYQTVERYEKQLAPYASDKLKINLYMPDGRMLYSTLDDPSIYRYIQYNVDKLYKDLNSILKKHRTYSFKKPVFHGETIIGIYEVVVSRDEWIDGVNHRTTKLIGLMIGFFIILYTIVVIMLNRKLNKPLTMLQLQMSSFAKGERPQLSIRQKNDEIGELIAHFNRMKAKIQQTQLELKSQQKEKEYIVASLSHDLKTPLTVIQAYSEALLDESKLSNTERSEYKTIVFEKLRYMKQMLDDLTIYTTLQTSEEKTEFVEVDGEEFFDMLLSGYEESCSKKDIQLVVEKSVSAAYEVNVNQCIRIVDNIMGNAIRHTMNGEKIWLAVYSSESQLPQWIFKPFKQHLDHWRKGGTIIIIQNIGEAIPLARQDELFEPFKQVEAARGQGGSSGLGLSIAKMLIEKHEGKIHLWSQEGCGTLVACWIKEKVV</sequence>
<evidence type="ECO:0000256" key="8">
    <source>
        <dbReference type="ARBA" id="ARBA00022741"/>
    </source>
</evidence>
<keyword evidence="13 14" id="KW-0472">Membrane</keyword>
<evidence type="ECO:0000256" key="3">
    <source>
        <dbReference type="ARBA" id="ARBA00012438"/>
    </source>
</evidence>
<name>A0ABT9Z5B9_9BACI</name>
<evidence type="ECO:0000256" key="10">
    <source>
        <dbReference type="ARBA" id="ARBA00022840"/>
    </source>
</evidence>
<keyword evidence="12" id="KW-0902">Two-component regulatory system</keyword>
<evidence type="ECO:0000313" key="17">
    <source>
        <dbReference type="EMBL" id="MDQ0227461.1"/>
    </source>
</evidence>
<evidence type="ECO:0000256" key="5">
    <source>
        <dbReference type="ARBA" id="ARBA00022553"/>
    </source>
</evidence>
<dbReference type="PROSITE" id="PS50109">
    <property type="entry name" value="HIS_KIN"/>
    <property type="match status" value="1"/>
</dbReference>
<keyword evidence="4" id="KW-1003">Cell membrane</keyword>
<evidence type="ECO:0000256" key="1">
    <source>
        <dbReference type="ARBA" id="ARBA00000085"/>
    </source>
</evidence>
<evidence type="ECO:0000259" key="15">
    <source>
        <dbReference type="PROSITE" id="PS50109"/>
    </source>
</evidence>
<gene>
    <name evidence="17" type="ORF">J2S02_003806</name>
</gene>
<feature type="domain" description="Histidine kinase" evidence="15">
    <location>
        <begin position="251"/>
        <end position="487"/>
    </location>
</feature>
<evidence type="ECO:0000256" key="4">
    <source>
        <dbReference type="ARBA" id="ARBA00022475"/>
    </source>
</evidence>
<comment type="subcellular location">
    <subcellularLocation>
        <location evidence="2">Cell membrane</location>
        <topology evidence="2">Multi-pass membrane protein</topology>
    </subcellularLocation>
</comment>
<dbReference type="CDD" id="cd00082">
    <property type="entry name" value="HisKA"/>
    <property type="match status" value="1"/>
</dbReference>
<dbReference type="GO" id="GO:0016301">
    <property type="term" value="F:kinase activity"/>
    <property type="evidence" value="ECO:0007669"/>
    <property type="project" value="UniProtKB-KW"/>
</dbReference>
<evidence type="ECO:0000256" key="11">
    <source>
        <dbReference type="ARBA" id="ARBA00022989"/>
    </source>
</evidence>
<evidence type="ECO:0000256" key="6">
    <source>
        <dbReference type="ARBA" id="ARBA00022679"/>
    </source>
</evidence>
<keyword evidence="10" id="KW-0067">ATP-binding</keyword>
<dbReference type="PRINTS" id="PR00344">
    <property type="entry name" value="BCTRLSENSOR"/>
</dbReference>
<dbReference type="InterPro" id="IPR005467">
    <property type="entry name" value="His_kinase_dom"/>
</dbReference>
<dbReference type="Proteomes" id="UP001232245">
    <property type="component" value="Unassembled WGS sequence"/>
</dbReference>
<dbReference type="PANTHER" id="PTHR45528:SF1">
    <property type="entry name" value="SENSOR HISTIDINE KINASE CPXA"/>
    <property type="match status" value="1"/>
</dbReference>
<evidence type="ECO:0000259" key="16">
    <source>
        <dbReference type="PROSITE" id="PS50885"/>
    </source>
</evidence>
<dbReference type="Gene3D" id="3.30.565.10">
    <property type="entry name" value="Histidine kinase-like ATPase, C-terminal domain"/>
    <property type="match status" value="1"/>
</dbReference>
<feature type="domain" description="HAMP" evidence="16">
    <location>
        <begin position="184"/>
        <end position="236"/>
    </location>
</feature>
<evidence type="ECO:0000313" key="18">
    <source>
        <dbReference type="Proteomes" id="UP001232245"/>
    </source>
</evidence>
<keyword evidence="18" id="KW-1185">Reference proteome</keyword>
<evidence type="ECO:0000256" key="12">
    <source>
        <dbReference type="ARBA" id="ARBA00023012"/>
    </source>
</evidence>
<dbReference type="Pfam" id="PF00672">
    <property type="entry name" value="HAMP"/>
    <property type="match status" value="1"/>
</dbReference>
<dbReference type="Pfam" id="PF02518">
    <property type="entry name" value="HATPase_c"/>
    <property type="match status" value="1"/>
</dbReference>
<comment type="caution">
    <text evidence="17">The sequence shown here is derived from an EMBL/GenBank/DDBJ whole genome shotgun (WGS) entry which is preliminary data.</text>
</comment>
<dbReference type="SMART" id="SM00304">
    <property type="entry name" value="HAMP"/>
    <property type="match status" value="1"/>
</dbReference>
<dbReference type="RefSeq" id="WP_174880265.1">
    <property type="nucleotide sequence ID" value="NZ_CADEPK010000133.1"/>
</dbReference>
<proteinExistence type="predicted"/>
<dbReference type="InterPro" id="IPR036097">
    <property type="entry name" value="HisK_dim/P_sf"/>
</dbReference>
<keyword evidence="8" id="KW-0547">Nucleotide-binding</keyword>
<dbReference type="CDD" id="cd06225">
    <property type="entry name" value="HAMP"/>
    <property type="match status" value="1"/>
</dbReference>
<keyword evidence="11 14" id="KW-1133">Transmembrane helix</keyword>
<dbReference type="EMBL" id="JAUSTZ010000009">
    <property type="protein sequence ID" value="MDQ0227461.1"/>
    <property type="molecule type" value="Genomic_DNA"/>
</dbReference>
<comment type="catalytic activity">
    <reaction evidence="1">
        <text>ATP + protein L-histidine = ADP + protein N-phospho-L-histidine.</text>
        <dbReference type="EC" id="2.7.13.3"/>
    </reaction>
</comment>
<keyword evidence="5" id="KW-0597">Phosphoprotein</keyword>
<evidence type="ECO:0000256" key="13">
    <source>
        <dbReference type="ARBA" id="ARBA00023136"/>
    </source>
</evidence>
<dbReference type="InterPro" id="IPR004358">
    <property type="entry name" value="Sig_transdc_His_kin-like_C"/>
</dbReference>
<dbReference type="InterPro" id="IPR050398">
    <property type="entry name" value="HssS/ArlS-like"/>
</dbReference>
<dbReference type="InterPro" id="IPR036890">
    <property type="entry name" value="HATPase_C_sf"/>
</dbReference>
<dbReference type="InterPro" id="IPR003594">
    <property type="entry name" value="HATPase_dom"/>
</dbReference>
<dbReference type="PROSITE" id="PS50885">
    <property type="entry name" value="HAMP"/>
    <property type="match status" value="1"/>
</dbReference>
<accession>A0ABT9Z5B9</accession>
<evidence type="ECO:0000256" key="9">
    <source>
        <dbReference type="ARBA" id="ARBA00022777"/>
    </source>
</evidence>
<feature type="transmembrane region" description="Helical" evidence="14">
    <location>
        <begin position="6"/>
        <end position="26"/>
    </location>
</feature>
<dbReference type="PANTHER" id="PTHR45528">
    <property type="entry name" value="SENSOR HISTIDINE KINASE CPXA"/>
    <property type="match status" value="1"/>
</dbReference>
<evidence type="ECO:0000256" key="14">
    <source>
        <dbReference type="SAM" id="Phobius"/>
    </source>
</evidence>
<feature type="transmembrane region" description="Helical" evidence="14">
    <location>
        <begin position="163"/>
        <end position="182"/>
    </location>
</feature>
<dbReference type="EC" id="2.7.13.3" evidence="3"/>
<evidence type="ECO:0000256" key="7">
    <source>
        <dbReference type="ARBA" id="ARBA00022692"/>
    </source>
</evidence>
<dbReference type="SMART" id="SM00388">
    <property type="entry name" value="HisKA"/>
    <property type="match status" value="1"/>
</dbReference>
<keyword evidence="6" id="KW-0808">Transferase</keyword>
<dbReference type="InterPro" id="IPR003661">
    <property type="entry name" value="HisK_dim/P_dom"/>
</dbReference>
<dbReference type="InterPro" id="IPR003660">
    <property type="entry name" value="HAMP_dom"/>
</dbReference>
<dbReference type="SMART" id="SM00387">
    <property type="entry name" value="HATPase_c"/>
    <property type="match status" value="1"/>
</dbReference>
<dbReference type="Gene3D" id="6.10.340.10">
    <property type="match status" value="1"/>
</dbReference>
<dbReference type="SUPFAM" id="SSF158472">
    <property type="entry name" value="HAMP domain-like"/>
    <property type="match status" value="1"/>
</dbReference>
<reference evidence="17 18" key="1">
    <citation type="submission" date="2023-07" db="EMBL/GenBank/DDBJ databases">
        <title>Genomic Encyclopedia of Type Strains, Phase IV (KMG-IV): sequencing the most valuable type-strain genomes for metagenomic binning, comparative biology and taxonomic classification.</title>
        <authorList>
            <person name="Goeker M."/>
        </authorList>
    </citation>
    <scope>NUCLEOTIDE SEQUENCE [LARGE SCALE GENOMIC DNA]</scope>
    <source>
        <strain evidence="17 18">DSM 17723</strain>
    </source>
</reference>
<dbReference type="Pfam" id="PF00512">
    <property type="entry name" value="HisKA"/>
    <property type="match status" value="1"/>
</dbReference>
<keyword evidence="9 17" id="KW-0418">Kinase</keyword>
<dbReference type="Gene3D" id="1.10.287.130">
    <property type="match status" value="1"/>
</dbReference>
<keyword evidence="7 14" id="KW-0812">Transmembrane</keyword>
<dbReference type="SUPFAM" id="SSF47384">
    <property type="entry name" value="Homodimeric domain of signal transducing histidine kinase"/>
    <property type="match status" value="1"/>
</dbReference>
<organism evidence="17 18">
    <name type="scientific">Metabacillus niabensis</name>
    <dbReference type="NCBI Taxonomy" id="324854"/>
    <lineage>
        <taxon>Bacteria</taxon>
        <taxon>Bacillati</taxon>
        <taxon>Bacillota</taxon>
        <taxon>Bacilli</taxon>
        <taxon>Bacillales</taxon>
        <taxon>Bacillaceae</taxon>
        <taxon>Metabacillus</taxon>
    </lineage>
</organism>
<dbReference type="SUPFAM" id="SSF55874">
    <property type="entry name" value="ATPase domain of HSP90 chaperone/DNA topoisomerase II/histidine kinase"/>
    <property type="match status" value="1"/>
</dbReference>
<evidence type="ECO:0000256" key="2">
    <source>
        <dbReference type="ARBA" id="ARBA00004651"/>
    </source>
</evidence>
<protein>
    <recommendedName>
        <fullName evidence="3">histidine kinase</fullName>
        <ecNumber evidence="3">2.7.13.3</ecNumber>
    </recommendedName>
</protein>